<keyword evidence="1" id="KW-0812">Transmembrane</keyword>
<gene>
    <name evidence="2" type="ORF">UFOPK1591_01205</name>
</gene>
<reference evidence="2" key="1">
    <citation type="submission" date="2020-05" db="EMBL/GenBank/DDBJ databases">
        <authorList>
            <person name="Chiriac C."/>
            <person name="Salcher M."/>
            <person name="Ghai R."/>
            <person name="Kavagutti S V."/>
        </authorList>
    </citation>
    <scope>NUCLEOTIDE SEQUENCE</scope>
</reference>
<keyword evidence="1" id="KW-0472">Membrane</keyword>
<name>A0A6J6E1Q5_9ZZZZ</name>
<protein>
    <submittedName>
        <fullName evidence="2">Unannotated protein</fullName>
    </submittedName>
</protein>
<accession>A0A6J6E1Q5</accession>
<keyword evidence="1" id="KW-1133">Transmembrane helix</keyword>
<dbReference type="AlphaFoldDB" id="A0A6J6E1Q5"/>
<organism evidence="2">
    <name type="scientific">freshwater metagenome</name>
    <dbReference type="NCBI Taxonomy" id="449393"/>
    <lineage>
        <taxon>unclassified sequences</taxon>
        <taxon>metagenomes</taxon>
        <taxon>ecological metagenomes</taxon>
    </lineage>
</organism>
<sequence length="58" mass="6615">MNAMISASEELLPLWAPQWVFGVVPLFIFFILAFVVYTYRDVANRHSHKTSKSPGGHH</sequence>
<evidence type="ECO:0000313" key="2">
    <source>
        <dbReference type="EMBL" id="CAB4569304.1"/>
    </source>
</evidence>
<dbReference type="EMBL" id="CAEZTD010000110">
    <property type="protein sequence ID" value="CAB4569304.1"/>
    <property type="molecule type" value="Genomic_DNA"/>
</dbReference>
<proteinExistence type="predicted"/>
<evidence type="ECO:0000256" key="1">
    <source>
        <dbReference type="SAM" id="Phobius"/>
    </source>
</evidence>
<feature type="transmembrane region" description="Helical" evidence="1">
    <location>
        <begin position="20"/>
        <end position="39"/>
    </location>
</feature>